<dbReference type="Proteomes" id="UP001595818">
    <property type="component" value="Unassembled WGS sequence"/>
</dbReference>
<feature type="domain" description="Glycosyl hydrolase family 13 catalytic" evidence="1">
    <location>
        <begin position="218"/>
        <end position="571"/>
    </location>
</feature>
<evidence type="ECO:0000259" key="1">
    <source>
        <dbReference type="SMART" id="SM00642"/>
    </source>
</evidence>
<comment type="caution">
    <text evidence="2">The sequence shown here is derived from an EMBL/GenBank/DDBJ whole genome shotgun (WGS) entry which is preliminary data.</text>
</comment>
<dbReference type="Pfam" id="PF16657">
    <property type="entry name" value="Malt_amylase_C"/>
    <property type="match status" value="1"/>
</dbReference>
<gene>
    <name evidence="2" type="ORF">ACFPFU_04605</name>
</gene>
<dbReference type="SUPFAM" id="SSF51445">
    <property type="entry name" value="(Trans)glycosidases"/>
    <property type="match status" value="1"/>
</dbReference>
<protein>
    <submittedName>
        <fullName evidence="2">Alpha-amylase family glycosyl hydrolase</fullName>
    </submittedName>
</protein>
<keyword evidence="3" id="KW-1185">Reference proteome</keyword>
<dbReference type="InterPro" id="IPR013780">
    <property type="entry name" value="Glyco_hydro_b"/>
</dbReference>
<accession>A0ABV9SX80</accession>
<dbReference type="RefSeq" id="WP_377061980.1">
    <property type="nucleotide sequence ID" value="NZ_JBHSJJ010000002.1"/>
</dbReference>
<evidence type="ECO:0000313" key="2">
    <source>
        <dbReference type="EMBL" id="MFC4870956.1"/>
    </source>
</evidence>
<dbReference type="SUPFAM" id="SSF51011">
    <property type="entry name" value="Glycosyl hydrolase domain"/>
    <property type="match status" value="1"/>
</dbReference>
<dbReference type="InterPro" id="IPR032091">
    <property type="entry name" value="Malt_amylase-like_C"/>
</dbReference>
<dbReference type="InterPro" id="IPR017853">
    <property type="entry name" value="GH"/>
</dbReference>
<evidence type="ECO:0000313" key="3">
    <source>
        <dbReference type="Proteomes" id="UP001595818"/>
    </source>
</evidence>
<dbReference type="Gene3D" id="3.20.20.80">
    <property type="entry name" value="Glycosidases"/>
    <property type="match status" value="1"/>
</dbReference>
<proteinExistence type="predicted"/>
<dbReference type="SMART" id="SM00642">
    <property type="entry name" value="Aamy"/>
    <property type="match status" value="1"/>
</dbReference>
<dbReference type="PANTHER" id="PTHR10357">
    <property type="entry name" value="ALPHA-AMYLASE FAMILY MEMBER"/>
    <property type="match status" value="1"/>
</dbReference>
<keyword evidence="2" id="KW-0378">Hydrolase</keyword>
<organism evidence="2 3">
    <name type="scientific">Negadavirga shengliensis</name>
    <dbReference type="NCBI Taxonomy" id="1389218"/>
    <lineage>
        <taxon>Bacteria</taxon>
        <taxon>Pseudomonadati</taxon>
        <taxon>Bacteroidota</taxon>
        <taxon>Cytophagia</taxon>
        <taxon>Cytophagales</taxon>
        <taxon>Cyclobacteriaceae</taxon>
        <taxon>Negadavirga</taxon>
    </lineage>
</organism>
<dbReference type="Gene3D" id="2.60.40.1180">
    <property type="entry name" value="Golgi alpha-mannosidase II"/>
    <property type="match status" value="1"/>
</dbReference>
<reference evidence="3" key="1">
    <citation type="journal article" date="2019" name="Int. J. Syst. Evol. Microbiol.">
        <title>The Global Catalogue of Microorganisms (GCM) 10K type strain sequencing project: providing services to taxonomists for standard genome sequencing and annotation.</title>
        <authorList>
            <consortium name="The Broad Institute Genomics Platform"/>
            <consortium name="The Broad Institute Genome Sequencing Center for Infectious Disease"/>
            <person name="Wu L."/>
            <person name="Ma J."/>
        </authorList>
    </citation>
    <scope>NUCLEOTIDE SEQUENCE [LARGE SCALE GENOMIC DNA]</scope>
    <source>
        <strain evidence="3">CGMCC 4.7466</strain>
    </source>
</reference>
<dbReference type="GO" id="GO:0016787">
    <property type="term" value="F:hydrolase activity"/>
    <property type="evidence" value="ECO:0007669"/>
    <property type="project" value="UniProtKB-KW"/>
</dbReference>
<dbReference type="EMBL" id="JBHSJJ010000002">
    <property type="protein sequence ID" value="MFC4870956.1"/>
    <property type="molecule type" value="Genomic_DNA"/>
</dbReference>
<name>A0ABV9SX80_9BACT</name>
<dbReference type="InterPro" id="IPR006047">
    <property type="entry name" value="GH13_cat_dom"/>
</dbReference>
<dbReference type="Pfam" id="PF00128">
    <property type="entry name" value="Alpha-amylase"/>
    <property type="match status" value="1"/>
</dbReference>
<sequence length="673" mass="77454">MIFNIQLILTLFLFQQNDAIVSEIVWLKKDAVVWSVDQKIKGKAHGMKEGNLWLFHNSRSQPVEVENGEFEVHVKLKEIHNTFVVAYNEKDMGMASDTLFLTLAYKPVPVYKPVIRMGKDHIHIQAIELENPLSETIDLEWLSATGNPETLEIIGTEDLGVIFKKPEKDGDYWINLKSHSLHDTKTYKAMFRKTGKEYTVFGPDNPRHPWMDSAILYQLSPYNFSASGGLNAITKKLPDIAALGINTLYLQPIFQSHRKGQGYDIVNYFKLNPAHGDEAELRNLIQKANELGLRVLFDLVLNHSSIHHPYAKSRIAHGPLSHYNDFYHTTFDGAKYSSHYNADEYGFINYFWKDLVNLNYDNEEVQRWMLEACKYWVEEFGIDGYRFDAIWGVMARKPEFGLRLRNELKSIKPDIFMLAEAKGREPEVYQYGFDAAYDWTNDTLWVSQWSWEYEYNASESKTAFNHPDAGKRAAILKASLFSDLDHANRILRFTENNDLPRFPVHHDLERSKTAAALVFSIPGIPMLYQGQEIGALPHPYRSVPIFDQGSSIRSQDSVGVFAYYQQLISKRKEYPAFQGGTLVPLEFKGNPEIVAFQRIAGDQMVTVILNPADKPASVSTDELPGFSKQDPKKQKWYNLLKDERVKLIEDNGKAKIYLKPYEIMWLAHTTFEH</sequence>